<comment type="caution">
    <text evidence="4">The sequence shown here is derived from an EMBL/GenBank/DDBJ whole genome shotgun (WGS) entry which is preliminary data.</text>
</comment>
<gene>
    <name evidence="4" type="ORF">OSTQU699_LOCUS5930</name>
</gene>
<dbReference type="Gene3D" id="3.30.390.110">
    <property type="match status" value="1"/>
</dbReference>
<dbReference type="EMBL" id="CAJHUC010001297">
    <property type="protein sequence ID" value="CAD7700571.1"/>
    <property type="molecule type" value="Genomic_DNA"/>
</dbReference>
<accession>A0A8S1J456</accession>
<dbReference type="PANTHER" id="PTHR23405:SF4">
    <property type="entry name" value="PROTEIN MAK16 HOMOLOG"/>
    <property type="match status" value="1"/>
</dbReference>
<evidence type="ECO:0000313" key="5">
    <source>
        <dbReference type="Proteomes" id="UP000708148"/>
    </source>
</evidence>
<dbReference type="Proteomes" id="UP000708148">
    <property type="component" value="Unassembled WGS sequence"/>
</dbReference>
<organism evidence="4 5">
    <name type="scientific">Ostreobium quekettii</name>
    <dbReference type="NCBI Taxonomy" id="121088"/>
    <lineage>
        <taxon>Eukaryota</taxon>
        <taxon>Viridiplantae</taxon>
        <taxon>Chlorophyta</taxon>
        <taxon>core chlorophytes</taxon>
        <taxon>Ulvophyceae</taxon>
        <taxon>TCBD clade</taxon>
        <taxon>Bryopsidales</taxon>
        <taxon>Ostreobineae</taxon>
        <taxon>Ostreobiaceae</taxon>
        <taxon>Ostreobium</taxon>
    </lineage>
</organism>
<sequence>MQHDSLIWEIISKGKCSFLVKTQTQKFCRNEDNVSGLCNKSSCPLANSRYATIKVSLFIAQNCVGHASLSLSMNHSYMLCGKVPW</sequence>
<feature type="domain" description="Ribosomal eL28/Mak16" evidence="3">
    <location>
        <begin position="6"/>
        <end position="54"/>
    </location>
</feature>
<keyword evidence="2" id="KW-0539">Nucleus</keyword>
<evidence type="ECO:0000313" key="4">
    <source>
        <dbReference type="EMBL" id="CAD7700571.1"/>
    </source>
</evidence>
<dbReference type="GO" id="GO:0000460">
    <property type="term" value="P:maturation of 5.8S rRNA"/>
    <property type="evidence" value="ECO:0007669"/>
    <property type="project" value="TreeGrafter"/>
</dbReference>
<dbReference type="AlphaFoldDB" id="A0A8S1J456"/>
<keyword evidence="5" id="KW-1185">Reference proteome</keyword>
<reference evidence="4" key="1">
    <citation type="submission" date="2020-12" db="EMBL/GenBank/DDBJ databases">
        <authorList>
            <person name="Iha C."/>
        </authorList>
    </citation>
    <scope>NUCLEOTIDE SEQUENCE</scope>
</reference>
<evidence type="ECO:0000259" key="3">
    <source>
        <dbReference type="Pfam" id="PF01778"/>
    </source>
</evidence>
<dbReference type="OrthoDB" id="10251342at2759"/>
<dbReference type="GO" id="GO:0000470">
    <property type="term" value="P:maturation of LSU-rRNA"/>
    <property type="evidence" value="ECO:0007669"/>
    <property type="project" value="TreeGrafter"/>
</dbReference>
<comment type="subcellular location">
    <subcellularLocation>
        <location evidence="1">Nucleus</location>
    </subcellularLocation>
</comment>
<dbReference type="PANTHER" id="PTHR23405">
    <property type="entry name" value="MAINTENANCE OF KILLER 16 MAK16 PROTEIN-RELATED"/>
    <property type="match status" value="1"/>
</dbReference>
<protein>
    <recommendedName>
        <fullName evidence="3">Ribosomal eL28/Mak16 domain-containing protein</fullName>
    </recommendedName>
</protein>
<dbReference type="GO" id="GO:0030687">
    <property type="term" value="C:preribosome, large subunit precursor"/>
    <property type="evidence" value="ECO:0007669"/>
    <property type="project" value="TreeGrafter"/>
</dbReference>
<evidence type="ECO:0000256" key="1">
    <source>
        <dbReference type="ARBA" id="ARBA00004123"/>
    </source>
</evidence>
<dbReference type="GO" id="GO:0005730">
    <property type="term" value="C:nucleolus"/>
    <property type="evidence" value="ECO:0007669"/>
    <property type="project" value="TreeGrafter"/>
</dbReference>
<proteinExistence type="predicted"/>
<evidence type="ECO:0000256" key="2">
    <source>
        <dbReference type="ARBA" id="ARBA00023242"/>
    </source>
</evidence>
<dbReference type="InterPro" id="IPR029004">
    <property type="entry name" value="Ribosomal_eL28/Mak16"/>
</dbReference>
<name>A0A8S1J456_9CHLO</name>
<dbReference type="Pfam" id="PF01778">
    <property type="entry name" value="Ribosomal_L28e"/>
    <property type="match status" value="1"/>
</dbReference>